<name>A0A7N0UXV9_KALFE</name>
<reference evidence="2" key="1">
    <citation type="submission" date="2021-01" db="UniProtKB">
        <authorList>
            <consortium name="EnsemblPlants"/>
        </authorList>
    </citation>
    <scope>IDENTIFICATION</scope>
</reference>
<proteinExistence type="predicted"/>
<protein>
    <submittedName>
        <fullName evidence="2">Uncharacterized protein</fullName>
    </submittedName>
</protein>
<dbReference type="EnsemblPlants" id="Kaladp0091s0031.1.v1.1">
    <property type="protein sequence ID" value="Kaladp0091s0031.1.v1.1.CDS.1"/>
    <property type="gene ID" value="Kaladp0091s0031.v1.1"/>
</dbReference>
<dbReference type="PANTHER" id="PTHR35282:SF11">
    <property type="entry name" value="EG5651"/>
    <property type="match status" value="1"/>
</dbReference>
<accession>A0A7N0UXV9</accession>
<dbReference type="Pfam" id="PF21737">
    <property type="entry name" value="DUF6865"/>
    <property type="match status" value="1"/>
</dbReference>
<dbReference type="Gramene" id="Kaladp0091s0031.2.v1.1">
    <property type="protein sequence ID" value="Kaladp0091s0031.2.v1.1.CDS.1"/>
    <property type="gene ID" value="Kaladp0091s0031.v1.1"/>
</dbReference>
<feature type="region of interest" description="Disordered" evidence="1">
    <location>
        <begin position="34"/>
        <end position="53"/>
    </location>
</feature>
<sequence>MAFQPATPVASPDLVRELLIAISDSLPDNITGVNSLPEELSHPNSVPSVNGRDDGVEKLRSQLISITYPQSPDVDALPVVAARP</sequence>
<evidence type="ECO:0000313" key="3">
    <source>
        <dbReference type="Proteomes" id="UP000594263"/>
    </source>
</evidence>
<evidence type="ECO:0000256" key="1">
    <source>
        <dbReference type="SAM" id="MobiDB-lite"/>
    </source>
</evidence>
<keyword evidence="3" id="KW-1185">Reference proteome</keyword>
<dbReference type="EnsemblPlants" id="Kaladp0091s0031.2.v1.1">
    <property type="protein sequence ID" value="Kaladp0091s0031.2.v1.1.CDS.1"/>
    <property type="gene ID" value="Kaladp0091s0031.v1.1"/>
</dbReference>
<organism evidence="2 3">
    <name type="scientific">Kalanchoe fedtschenkoi</name>
    <name type="common">Lavender scallops</name>
    <name type="synonym">South American air plant</name>
    <dbReference type="NCBI Taxonomy" id="63787"/>
    <lineage>
        <taxon>Eukaryota</taxon>
        <taxon>Viridiplantae</taxon>
        <taxon>Streptophyta</taxon>
        <taxon>Embryophyta</taxon>
        <taxon>Tracheophyta</taxon>
        <taxon>Spermatophyta</taxon>
        <taxon>Magnoliopsida</taxon>
        <taxon>eudicotyledons</taxon>
        <taxon>Gunneridae</taxon>
        <taxon>Pentapetalae</taxon>
        <taxon>Saxifragales</taxon>
        <taxon>Crassulaceae</taxon>
        <taxon>Kalanchoe</taxon>
    </lineage>
</organism>
<dbReference type="PANTHER" id="PTHR35282">
    <property type="entry name" value="F5D14.24 PROTEIN"/>
    <property type="match status" value="1"/>
</dbReference>
<dbReference type="AlphaFoldDB" id="A0A7N0UXV9"/>
<dbReference type="Proteomes" id="UP000594263">
    <property type="component" value="Unplaced"/>
</dbReference>
<evidence type="ECO:0000313" key="2">
    <source>
        <dbReference type="EnsemblPlants" id="Kaladp0091s0031.1.v1.1.CDS.1"/>
    </source>
</evidence>
<dbReference type="Gramene" id="Kaladp0091s0031.1.v1.1">
    <property type="protein sequence ID" value="Kaladp0091s0031.1.v1.1.CDS.1"/>
    <property type="gene ID" value="Kaladp0091s0031.v1.1"/>
</dbReference>
<dbReference type="OMA" id="ERKGSIC"/>
<dbReference type="InterPro" id="IPR049198">
    <property type="entry name" value="DUF6865"/>
</dbReference>